<comment type="caution">
    <text evidence="1">The sequence shown here is derived from an EMBL/GenBank/DDBJ whole genome shotgun (WGS) entry which is preliminary data.</text>
</comment>
<protein>
    <submittedName>
        <fullName evidence="1">Toprim domain-containing protein</fullName>
    </submittedName>
</protein>
<dbReference type="SUPFAM" id="SSF56731">
    <property type="entry name" value="DNA primase core"/>
    <property type="match status" value="1"/>
</dbReference>
<dbReference type="InterPro" id="IPR034154">
    <property type="entry name" value="TOPRIM_DnaG/twinkle"/>
</dbReference>
<dbReference type="CDD" id="cd01029">
    <property type="entry name" value="TOPRIM_primases"/>
    <property type="match status" value="1"/>
</dbReference>
<proteinExistence type="predicted"/>
<dbReference type="Gene3D" id="3.40.1360.10">
    <property type="match status" value="1"/>
</dbReference>
<accession>A0ABT8TW55</accession>
<dbReference type="RefSeq" id="WP_302710306.1">
    <property type="nucleotide sequence ID" value="NZ_JAULSC010000044.1"/>
</dbReference>
<dbReference type="EMBL" id="JAULSC010000044">
    <property type="protein sequence ID" value="MDO3398096.1"/>
    <property type="molecule type" value="Genomic_DNA"/>
</dbReference>
<keyword evidence="2" id="KW-1185">Reference proteome</keyword>
<name>A0ABT8TW55_9ACTN</name>
<reference evidence="1" key="1">
    <citation type="submission" date="2023-06" db="EMBL/GenBank/DDBJ databases">
        <title>Genome sequence of Nocardioides sp. SOB44.</title>
        <authorList>
            <person name="Zhang G."/>
        </authorList>
    </citation>
    <scope>NUCLEOTIDE SEQUENCE</scope>
    <source>
        <strain evidence="1">SOB44</strain>
    </source>
</reference>
<dbReference type="Proteomes" id="UP001168363">
    <property type="component" value="Unassembled WGS sequence"/>
</dbReference>
<evidence type="ECO:0000313" key="2">
    <source>
        <dbReference type="Proteomes" id="UP001168363"/>
    </source>
</evidence>
<gene>
    <name evidence="1" type="ORF">QWJ41_20405</name>
</gene>
<organism evidence="1 2">
    <name type="scientific">Nocardioides cremeus</name>
    <dbReference type="NCBI Taxonomy" id="3058044"/>
    <lineage>
        <taxon>Bacteria</taxon>
        <taxon>Bacillati</taxon>
        <taxon>Actinomycetota</taxon>
        <taxon>Actinomycetes</taxon>
        <taxon>Propionibacteriales</taxon>
        <taxon>Nocardioidaceae</taxon>
        <taxon>Nocardioides</taxon>
    </lineage>
</organism>
<evidence type="ECO:0000313" key="1">
    <source>
        <dbReference type="EMBL" id="MDO3398096.1"/>
    </source>
</evidence>
<sequence>MSGLVGDYIYTDELGRPVLRKLRSEPKRFKMAAALHRHDRLYWKSGPRCVERYQADWAMKAMLNLPCLLDALRRGEPVFLTEGERDCQTLSSLQKVAVTTNWQGAGEFTRQQAGWFVYGGGRSQVTIFLDRDDAGHWAAWQRYSLLTEVGVAPERITMLRPAATRHKDLTDVAQEGLLPDAFRRVSPRLARHRAEAYGAVRAARYAFEWTPEVVS</sequence>